<name>A0A8C5MMA9_9ANUR</name>
<dbReference type="PANTHER" id="PTHR15326:SF9">
    <property type="entry name" value="SPERMATOGENESIS-ASSOCIATED PROTEIN 2"/>
    <property type="match status" value="1"/>
</dbReference>
<dbReference type="Pfam" id="PF21388">
    <property type="entry name" value="SPATA2_PUB-like"/>
    <property type="match status" value="1"/>
</dbReference>
<feature type="compositionally biased region" description="Polar residues" evidence="2">
    <location>
        <begin position="208"/>
        <end position="217"/>
    </location>
</feature>
<feature type="domain" description="Spermatogenesis-associated protein 2 PUB-like" evidence="3">
    <location>
        <begin position="266"/>
        <end position="338"/>
    </location>
</feature>
<dbReference type="Proteomes" id="UP000694569">
    <property type="component" value="Unplaced"/>
</dbReference>
<proteinExistence type="inferred from homology"/>
<evidence type="ECO:0000313" key="5">
    <source>
        <dbReference type="Proteomes" id="UP000694569"/>
    </source>
</evidence>
<sequence>MCWRLINNNNTQHFCGLADKHSRAGISNVDGLQLPEFFECNKWPENHGSCSRETSGGGRSLRSEHHWPQIMLCSFGTQEGCPVQFHFSFLLPDLSLGLTDRIVDQTNPGARNVSSQSTSEVQAQRERLSTSLCGNLEKQSQGTSFQNDEGESGAAEALPPIHFLLRRQEPRRQRFAVRQRGCRGAPTHCIDVRLVRRPARLSFPYHQRQLQQASDGTTGEPDEGIRHPGAYLRQLIPVSLAEGDQDPEEHAIHQWTDYFYLEPFAKRFTGNFVYYIEPVIPGHTLKQILQKVGYTTITETEYSIGRKINTEEAKQAAFELFLSRIQCKELIQLIYEDKTDYAEQFFKETSDERDGGRECESKLVEKPSTDKNKQKLSGFSKVEGAKNLVLKSRIKELSSKGLEDKILEDPLNPPLCLKSSFDKEEGNSPTYYFSKALDSVEFINKYSDLNLAQKPIFPRQEITNVNLKMDEKKTMWIKPMTEESHNYPLISEYPPINSITSSKWSDETGWYKGRELVQEQASNDKGESDDKASCTQGSSTSNSEGNFGNIHSDSTVDYARPHKHGLLERAVIKLKMDKINSELEKKEYLTYPIEETLPPNCMATASGNEMTNSQWKFVKCRERLDGGTTSAAVDAGFCTPKVTFSNNKGVECSGDMENMSHLREPPNSTYIPPGSGGERHTGRISDIQPEEDQSIVQSTDTVQIEEAVYNMNTDSRDGFVIITKRENFQS</sequence>
<dbReference type="InterPro" id="IPR048839">
    <property type="entry name" value="SPATA2_PUB-like"/>
</dbReference>
<keyword evidence="5" id="KW-1185">Reference proteome</keyword>
<reference evidence="4" key="2">
    <citation type="submission" date="2025-09" db="UniProtKB">
        <authorList>
            <consortium name="Ensembl"/>
        </authorList>
    </citation>
    <scope>IDENTIFICATION</scope>
</reference>
<feature type="region of interest" description="Disordered" evidence="2">
    <location>
        <begin position="660"/>
        <end position="693"/>
    </location>
</feature>
<reference evidence="4" key="1">
    <citation type="submission" date="2025-08" db="UniProtKB">
        <authorList>
            <consortium name="Ensembl"/>
        </authorList>
    </citation>
    <scope>IDENTIFICATION</scope>
</reference>
<dbReference type="AlphaFoldDB" id="A0A8C5MMA9"/>
<evidence type="ECO:0000256" key="2">
    <source>
        <dbReference type="SAM" id="MobiDB-lite"/>
    </source>
</evidence>
<dbReference type="OrthoDB" id="9837000at2759"/>
<dbReference type="Ensembl" id="ENSLLET00000014617.1">
    <property type="protein sequence ID" value="ENSLLEP00000014063.1"/>
    <property type="gene ID" value="ENSLLEG00000008909.1"/>
</dbReference>
<feature type="region of interest" description="Disordered" evidence="2">
    <location>
        <begin position="138"/>
        <end position="159"/>
    </location>
</feature>
<feature type="region of interest" description="Disordered" evidence="2">
    <location>
        <begin position="352"/>
        <end position="374"/>
    </location>
</feature>
<evidence type="ECO:0000256" key="1">
    <source>
        <dbReference type="ARBA" id="ARBA00038142"/>
    </source>
</evidence>
<protein>
    <recommendedName>
        <fullName evidence="3">Spermatogenesis-associated protein 2 PUB-like domain-containing protein</fullName>
    </recommendedName>
</protein>
<evidence type="ECO:0000259" key="3">
    <source>
        <dbReference type="Pfam" id="PF21388"/>
    </source>
</evidence>
<feature type="region of interest" description="Disordered" evidence="2">
    <location>
        <begin position="207"/>
        <end position="226"/>
    </location>
</feature>
<feature type="compositionally biased region" description="Basic and acidic residues" evidence="2">
    <location>
        <begin position="352"/>
        <end position="373"/>
    </location>
</feature>
<dbReference type="PANTHER" id="PTHR15326">
    <property type="entry name" value="SPERMATOGENESIS-ASSOCIATED PROTEIN 2/TAMOZHENNIC"/>
    <property type="match status" value="1"/>
</dbReference>
<dbReference type="GO" id="GO:0005737">
    <property type="term" value="C:cytoplasm"/>
    <property type="evidence" value="ECO:0007669"/>
    <property type="project" value="TreeGrafter"/>
</dbReference>
<comment type="similarity">
    <text evidence="1">Belongs to the SPATA2 family.</text>
</comment>
<evidence type="ECO:0000313" key="4">
    <source>
        <dbReference type="Ensembl" id="ENSLLEP00000014063.1"/>
    </source>
</evidence>
<organism evidence="4 5">
    <name type="scientific">Leptobrachium leishanense</name>
    <name type="common">Leishan spiny toad</name>
    <dbReference type="NCBI Taxonomy" id="445787"/>
    <lineage>
        <taxon>Eukaryota</taxon>
        <taxon>Metazoa</taxon>
        <taxon>Chordata</taxon>
        <taxon>Craniata</taxon>
        <taxon>Vertebrata</taxon>
        <taxon>Euteleostomi</taxon>
        <taxon>Amphibia</taxon>
        <taxon>Batrachia</taxon>
        <taxon>Anura</taxon>
        <taxon>Pelobatoidea</taxon>
        <taxon>Megophryidae</taxon>
        <taxon>Leptobrachium</taxon>
    </lineage>
</organism>
<feature type="compositionally biased region" description="Polar residues" evidence="2">
    <location>
        <begin position="533"/>
        <end position="555"/>
    </location>
</feature>
<dbReference type="Gene3D" id="1.20.58.2190">
    <property type="match status" value="1"/>
</dbReference>
<feature type="region of interest" description="Disordered" evidence="2">
    <location>
        <begin position="520"/>
        <end position="556"/>
    </location>
</feature>
<feature type="compositionally biased region" description="Basic and acidic residues" evidence="2">
    <location>
        <begin position="520"/>
        <end position="532"/>
    </location>
</feature>
<feature type="compositionally biased region" description="Polar residues" evidence="2">
    <location>
        <begin position="138"/>
        <end position="147"/>
    </location>
</feature>
<accession>A0A8C5MMA9</accession>